<dbReference type="GO" id="GO:0005524">
    <property type="term" value="F:ATP binding"/>
    <property type="evidence" value="ECO:0007669"/>
    <property type="project" value="UniProtKB-UniRule"/>
</dbReference>
<protein>
    <recommendedName>
        <fullName evidence="8 9">Chromosomal replication initiator protein DnaA</fullName>
    </recommendedName>
</protein>
<evidence type="ECO:0000256" key="10">
    <source>
        <dbReference type="RuleBase" id="RU000577"/>
    </source>
</evidence>
<feature type="domain" description="Chromosomal replication initiator DnaA C-terminal" evidence="13">
    <location>
        <begin position="350"/>
        <end position="419"/>
    </location>
</feature>
<dbReference type="PANTHER" id="PTHR30050:SF2">
    <property type="entry name" value="CHROMOSOMAL REPLICATION INITIATOR PROTEIN DNAA"/>
    <property type="match status" value="1"/>
</dbReference>
<dbReference type="AlphaFoldDB" id="A0A1F7JC98"/>
<dbReference type="FunFam" id="3.40.50.300:FF:000668">
    <property type="entry name" value="Chromosomal replication initiator protein DnaA"/>
    <property type="match status" value="1"/>
</dbReference>
<dbReference type="InterPro" id="IPR001957">
    <property type="entry name" value="Chromosome_initiator_DnaA"/>
</dbReference>
<dbReference type="GO" id="GO:0005737">
    <property type="term" value="C:cytoplasm"/>
    <property type="evidence" value="ECO:0007669"/>
    <property type="project" value="UniProtKB-SubCell"/>
</dbReference>
<dbReference type="Proteomes" id="UP000178857">
    <property type="component" value="Unassembled WGS sequence"/>
</dbReference>
<evidence type="ECO:0000256" key="11">
    <source>
        <dbReference type="RuleBase" id="RU004227"/>
    </source>
</evidence>
<evidence type="ECO:0000256" key="3">
    <source>
        <dbReference type="ARBA" id="ARBA00022705"/>
    </source>
</evidence>
<comment type="function">
    <text evidence="8 10">Plays an essential role in the initiation and regulation of chromosomal replication. ATP-DnaA binds to the origin of replication (oriC) to initiate formation of the DNA replication initiation complex once per cell cycle. Binds the DnaA box (a 9 base pair repeat at the origin) and separates the double-stranded (ds)DNA. Forms a right-handed helical filament on oriC DNA; dsDNA binds to the exterior of the filament while single-stranded (ss)DNA is stabiized in the filament's interior. The ATP-DnaA-oriC complex binds and stabilizes one strand of the AT-rich DNA unwinding element (DUE), permitting loading of DNA polymerase. After initiation quickly degrades to an ADP-DnaA complex that is not apt for DNA replication. Binds acidic phospholipids.</text>
</comment>
<dbReference type="Pfam" id="PF00308">
    <property type="entry name" value="Bac_DnaA"/>
    <property type="match status" value="1"/>
</dbReference>
<name>A0A1F7JC98_9BACT</name>
<dbReference type="PANTHER" id="PTHR30050">
    <property type="entry name" value="CHROMOSOMAL REPLICATION INITIATOR PROTEIN DNAA"/>
    <property type="match status" value="1"/>
</dbReference>
<feature type="binding site" evidence="8">
    <location>
        <position position="153"/>
    </location>
    <ligand>
        <name>ATP</name>
        <dbReference type="ChEBI" id="CHEBI:30616"/>
    </ligand>
</feature>
<comment type="subcellular location">
    <subcellularLocation>
        <location evidence="8">Cytoplasm</location>
    </subcellularLocation>
</comment>
<dbReference type="InterPro" id="IPR003593">
    <property type="entry name" value="AAA+_ATPase"/>
</dbReference>
<dbReference type="GO" id="GO:0005886">
    <property type="term" value="C:plasma membrane"/>
    <property type="evidence" value="ECO:0007669"/>
    <property type="project" value="TreeGrafter"/>
</dbReference>
<dbReference type="InterPro" id="IPR027417">
    <property type="entry name" value="P-loop_NTPase"/>
</dbReference>
<dbReference type="InterPro" id="IPR018312">
    <property type="entry name" value="Chromosome_initiator_DnaA_CS"/>
</dbReference>
<evidence type="ECO:0000256" key="1">
    <source>
        <dbReference type="ARBA" id="ARBA00006583"/>
    </source>
</evidence>
<comment type="caution">
    <text evidence="14">The sequence shown here is derived from an EMBL/GenBank/DDBJ whole genome shotgun (WGS) entry which is preliminary data.</text>
</comment>
<dbReference type="SUPFAM" id="SSF48295">
    <property type="entry name" value="TrpR-like"/>
    <property type="match status" value="1"/>
</dbReference>
<dbReference type="GO" id="GO:0006275">
    <property type="term" value="P:regulation of DNA replication"/>
    <property type="evidence" value="ECO:0007669"/>
    <property type="project" value="UniProtKB-UniRule"/>
</dbReference>
<evidence type="ECO:0000256" key="2">
    <source>
        <dbReference type="ARBA" id="ARBA00022490"/>
    </source>
</evidence>
<evidence type="ECO:0000256" key="6">
    <source>
        <dbReference type="ARBA" id="ARBA00023121"/>
    </source>
</evidence>
<comment type="subunit">
    <text evidence="8">Oligomerizes as a right-handed, spiral filament on DNA at oriC.</text>
</comment>
<dbReference type="EMBL" id="MGAT01000003">
    <property type="protein sequence ID" value="OGK53232.1"/>
    <property type="molecule type" value="Genomic_DNA"/>
</dbReference>
<dbReference type="STRING" id="1802069.A2970_01005"/>
<organism evidence="14 15">
    <name type="scientific">Candidatus Roizmanbacteria bacterium RIFCSPLOWO2_01_FULL_44_13</name>
    <dbReference type="NCBI Taxonomy" id="1802069"/>
    <lineage>
        <taxon>Bacteria</taxon>
        <taxon>Candidatus Roizmaniibacteriota</taxon>
    </lineage>
</organism>
<proteinExistence type="inferred from homology"/>
<evidence type="ECO:0000256" key="8">
    <source>
        <dbReference type="HAMAP-Rule" id="MF_00377"/>
    </source>
</evidence>
<keyword evidence="2 8" id="KW-0963">Cytoplasm</keyword>
<evidence type="ECO:0000256" key="4">
    <source>
        <dbReference type="ARBA" id="ARBA00022741"/>
    </source>
</evidence>
<dbReference type="HAMAP" id="MF_00377">
    <property type="entry name" value="DnaA_bact"/>
    <property type="match status" value="1"/>
</dbReference>
<dbReference type="SMART" id="SM00382">
    <property type="entry name" value="AAA"/>
    <property type="match status" value="1"/>
</dbReference>
<dbReference type="PRINTS" id="PR00051">
    <property type="entry name" value="DNAA"/>
</dbReference>
<dbReference type="NCBIfam" id="TIGR00362">
    <property type="entry name" value="DnaA"/>
    <property type="match status" value="1"/>
</dbReference>
<feature type="region of interest" description="Domain IV, binds dsDNA" evidence="8">
    <location>
        <begin position="323"/>
        <end position="444"/>
    </location>
</feature>
<evidence type="ECO:0000256" key="5">
    <source>
        <dbReference type="ARBA" id="ARBA00022840"/>
    </source>
</evidence>
<feature type="binding site" evidence="8">
    <location>
        <position position="151"/>
    </location>
    <ligand>
        <name>ATP</name>
        <dbReference type="ChEBI" id="CHEBI:30616"/>
    </ligand>
</feature>
<reference evidence="14 15" key="1">
    <citation type="journal article" date="2016" name="Nat. Commun.">
        <title>Thousands of microbial genomes shed light on interconnected biogeochemical processes in an aquifer system.</title>
        <authorList>
            <person name="Anantharaman K."/>
            <person name="Brown C.T."/>
            <person name="Hug L.A."/>
            <person name="Sharon I."/>
            <person name="Castelle C.J."/>
            <person name="Probst A.J."/>
            <person name="Thomas B.C."/>
            <person name="Singh A."/>
            <person name="Wilkins M.J."/>
            <person name="Karaoz U."/>
            <person name="Brodie E.L."/>
            <person name="Williams K.H."/>
            <person name="Hubbard S.S."/>
            <person name="Banfield J.F."/>
        </authorList>
    </citation>
    <scope>NUCLEOTIDE SEQUENCE [LARGE SCALE GENOMIC DNA]</scope>
</reference>
<comment type="domain">
    <text evidence="8">Domain I is involved in oligomerization and binding regulators, domain II is flexibile and of varying length in different bacteria, domain III forms the AAA+ region, while domain IV binds dsDNA.</text>
</comment>
<feature type="domain" description="AAA+ ATPase" evidence="12">
    <location>
        <begin position="140"/>
        <end position="274"/>
    </location>
</feature>
<comment type="caution">
    <text evidence="8">Lacks conserved residue(s) required for the propagation of feature annotation.</text>
</comment>
<dbReference type="GO" id="GO:0003688">
    <property type="term" value="F:DNA replication origin binding"/>
    <property type="evidence" value="ECO:0007669"/>
    <property type="project" value="UniProtKB-UniRule"/>
</dbReference>
<dbReference type="InterPro" id="IPR013317">
    <property type="entry name" value="DnaA_dom"/>
</dbReference>
<dbReference type="InterPro" id="IPR020591">
    <property type="entry name" value="Chromosome_initiator_DnaA-like"/>
</dbReference>
<dbReference type="SUPFAM" id="SSF52540">
    <property type="entry name" value="P-loop containing nucleoside triphosphate hydrolases"/>
    <property type="match status" value="1"/>
</dbReference>
<comment type="similarity">
    <text evidence="1 8 11">Belongs to the DnaA family.</text>
</comment>
<feature type="binding site" evidence="8">
    <location>
        <position position="154"/>
    </location>
    <ligand>
        <name>ATP</name>
        <dbReference type="ChEBI" id="CHEBI:30616"/>
    </ligand>
</feature>
<keyword evidence="5 8" id="KW-0067">ATP-binding</keyword>
<dbReference type="Gene3D" id="3.40.50.300">
    <property type="entry name" value="P-loop containing nucleotide triphosphate hydrolases"/>
    <property type="match status" value="1"/>
</dbReference>
<evidence type="ECO:0000259" key="13">
    <source>
        <dbReference type="SMART" id="SM00760"/>
    </source>
</evidence>
<feature type="region of interest" description="Domain I, interacts with DnaA modulators" evidence="8">
    <location>
        <begin position="1"/>
        <end position="81"/>
    </location>
</feature>
<dbReference type="GO" id="GO:0006270">
    <property type="term" value="P:DNA replication initiation"/>
    <property type="evidence" value="ECO:0007669"/>
    <property type="project" value="UniProtKB-UniRule"/>
</dbReference>
<evidence type="ECO:0000259" key="12">
    <source>
        <dbReference type="SMART" id="SM00382"/>
    </source>
</evidence>
<evidence type="ECO:0000256" key="9">
    <source>
        <dbReference type="NCBIfam" id="TIGR00362"/>
    </source>
</evidence>
<dbReference type="Pfam" id="PF08299">
    <property type="entry name" value="Bac_DnaA_C"/>
    <property type="match status" value="1"/>
</dbReference>
<gene>
    <name evidence="8" type="primary">dnaA</name>
    <name evidence="14" type="ORF">A2970_01005</name>
</gene>
<dbReference type="Gene3D" id="1.10.1750.10">
    <property type="match status" value="1"/>
</dbReference>
<evidence type="ECO:0000313" key="15">
    <source>
        <dbReference type="Proteomes" id="UP000178857"/>
    </source>
</evidence>
<dbReference type="InterPro" id="IPR013159">
    <property type="entry name" value="DnaA_C"/>
</dbReference>
<dbReference type="Gene3D" id="1.10.8.60">
    <property type="match status" value="1"/>
</dbReference>
<evidence type="ECO:0000256" key="7">
    <source>
        <dbReference type="ARBA" id="ARBA00023125"/>
    </source>
</evidence>
<feature type="binding site" evidence="8">
    <location>
        <position position="155"/>
    </location>
    <ligand>
        <name>ATP</name>
        <dbReference type="ChEBI" id="CHEBI:30616"/>
    </ligand>
</feature>
<dbReference type="CDD" id="cd00009">
    <property type="entry name" value="AAA"/>
    <property type="match status" value="1"/>
</dbReference>
<dbReference type="SMART" id="SM00760">
    <property type="entry name" value="Bac_DnaA_C"/>
    <property type="match status" value="1"/>
</dbReference>
<dbReference type="GO" id="GO:0008289">
    <property type="term" value="F:lipid binding"/>
    <property type="evidence" value="ECO:0007669"/>
    <property type="project" value="UniProtKB-KW"/>
</dbReference>
<keyword evidence="4 8" id="KW-0547">Nucleotide-binding</keyword>
<keyword evidence="3 8" id="KW-0235">DNA replication</keyword>
<dbReference type="PROSITE" id="PS01008">
    <property type="entry name" value="DNAA"/>
    <property type="match status" value="1"/>
</dbReference>
<evidence type="ECO:0000313" key="14">
    <source>
        <dbReference type="EMBL" id="OGK53232.1"/>
    </source>
</evidence>
<keyword evidence="7 8" id="KW-0238">DNA-binding</keyword>
<sequence length="444" mass="50167">MSLLSSVWNEFLEKTGQDKPRPPVLNSILKQVTPTELTEEKIVLSCENQGTRLFLEPKKAEVEREVSLHFKKNLLVEFVIAPPKKKKIESPLLSFEPRPEDLYTKSGLNHKYSFDNFAVSSTNQVAYAAATAVVNNLGSAYNPLFLYGGVGVGKTHLAQATAKKILEKDSSKKIYFCPGDNFTNEMIESIREKTTQRFRRKYRYLNLLIVDDIQFIAGKEAVQEEFFHTFNSIASSGGQIILTSDRPPASIKNLQDRLRSRFSGGLTVDIQDPDFELRCAILLIKAKEKGINIDIEAAKVIADRVADSRTVEGLLLSIYAKVLGIKDKIDLEAVEVFFTQKEDGKSKKTNPADVIKAVCTYYNVRQSHLKGETRVESVVLPRQVAMYLLRREFKLKLMDIAGLLKRRDHTTVLHAEQKISSLMMRDQNFKKEVNTIAQTIESST</sequence>
<accession>A0A1F7JC98</accession>
<keyword evidence="6 8" id="KW-0446">Lipid-binding</keyword>
<dbReference type="InterPro" id="IPR010921">
    <property type="entry name" value="Trp_repressor/repl_initiator"/>
</dbReference>
<dbReference type="CDD" id="cd06571">
    <property type="entry name" value="Bac_DnaA_C"/>
    <property type="match status" value="1"/>
</dbReference>